<protein>
    <submittedName>
        <fullName evidence="2">FAD-dependent oxidoreductase</fullName>
    </submittedName>
</protein>
<evidence type="ECO:0000313" key="2">
    <source>
        <dbReference type="EMBL" id="MBO1249215.1"/>
    </source>
</evidence>
<dbReference type="Pfam" id="PF01593">
    <property type="entry name" value="Amino_oxidase"/>
    <property type="match status" value="1"/>
</dbReference>
<proteinExistence type="predicted"/>
<gene>
    <name evidence="2" type="ORF">J1777_05090</name>
</gene>
<evidence type="ECO:0000313" key="3">
    <source>
        <dbReference type="Proteomes" id="UP000664731"/>
    </source>
</evidence>
<dbReference type="AlphaFoldDB" id="A0A939GUG1"/>
<dbReference type="Gene3D" id="1.10.3110.10">
    <property type="entry name" value="protoporphyrinogen ix oxidase, domain 3"/>
    <property type="match status" value="1"/>
</dbReference>
<dbReference type="Gene3D" id="3.50.50.60">
    <property type="entry name" value="FAD/NAD(P)-binding domain"/>
    <property type="match status" value="1"/>
</dbReference>
<accession>A0A939GUG1</accession>
<feature type="domain" description="Amine oxidase" evidence="1">
    <location>
        <begin position="1"/>
        <end position="281"/>
    </location>
</feature>
<dbReference type="PANTHER" id="PTHR42923">
    <property type="entry name" value="PROTOPORPHYRINOGEN OXIDASE"/>
    <property type="match status" value="1"/>
</dbReference>
<organism evidence="2 3">
    <name type="scientific">Comamonas denitrificans</name>
    <dbReference type="NCBI Taxonomy" id="117506"/>
    <lineage>
        <taxon>Bacteria</taxon>
        <taxon>Pseudomonadati</taxon>
        <taxon>Pseudomonadota</taxon>
        <taxon>Betaproteobacteria</taxon>
        <taxon>Burkholderiales</taxon>
        <taxon>Comamonadaceae</taxon>
        <taxon>Comamonas</taxon>
    </lineage>
</organism>
<name>A0A939GUG1_9BURK</name>
<dbReference type="InterPro" id="IPR017830">
    <property type="entry name" value="SQase_HpnE"/>
</dbReference>
<evidence type="ECO:0000259" key="1">
    <source>
        <dbReference type="Pfam" id="PF01593"/>
    </source>
</evidence>
<dbReference type="InterPro" id="IPR002937">
    <property type="entry name" value="Amino_oxidase"/>
</dbReference>
<dbReference type="EMBL" id="JAFNME010000008">
    <property type="protein sequence ID" value="MBO1249215.1"/>
    <property type="molecule type" value="Genomic_DNA"/>
</dbReference>
<dbReference type="PANTHER" id="PTHR42923:SF47">
    <property type="entry name" value="BLR3003 PROTEIN"/>
    <property type="match status" value="1"/>
</dbReference>
<dbReference type="Gene3D" id="3.90.660.20">
    <property type="entry name" value="Protoporphyrinogen oxidase, mitochondrial, domain 2"/>
    <property type="match status" value="1"/>
</dbReference>
<comment type="caution">
    <text evidence="2">The sequence shown here is derived from an EMBL/GenBank/DDBJ whole genome shotgun (WGS) entry which is preliminary data.</text>
</comment>
<reference evidence="2" key="1">
    <citation type="submission" date="2021-03" db="EMBL/GenBank/DDBJ databases">
        <title>Comamonas denitrificans.</title>
        <authorList>
            <person name="Finster K."/>
        </authorList>
    </citation>
    <scope>NUCLEOTIDE SEQUENCE</scope>
    <source>
        <strain evidence="2">MM2021_4</strain>
    </source>
</reference>
<keyword evidence="3" id="KW-1185">Reference proteome</keyword>
<dbReference type="InterPro" id="IPR050464">
    <property type="entry name" value="Zeta_carotene_desat/Oxidored"/>
</dbReference>
<dbReference type="NCBIfam" id="TIGR03467">
    <property type="entry name" value="HpnE"/>
    <property type="match status" value="1"/>
</dbReference>
<dbReference type="Proteomes" id="UP000664731">
    <property type="component" value="Unassembled WGS sequence"/>
</dbReference>
<sequence length="407" mass="42991">MAAAVTLAQAGGHAISVFESSRHWGGRARGLDIAGPQGAMWRVDNGQHILIGAYRDSLALMRHVGIDPAHALYRSPLDLRDGHDQGLHLPDLPPPWDALLGIARAQGWTWHEKLALLRRAARWHRAGFECAAQATVADLCQGLPPRLLDGFVTPLCVSALNLPIETASGRVFLRILADSLFAGRGGSNFLIPRVDMGALFPEAAAHWLAQQGAQLHLGARVHTLTRSSTGPGWQVNGRPFAHVLLATPSHEAARLAQPTAPAWAATAGQLPHTAIATVYAWAAGVQLPRPMLALQGGPAQFVFDKGQLGGPAGLLALVVSANQHGRAELENLTLAQAQAQLALPRLQALKTVIDKRATFACTPAVARPGQAIAPQLWACGDYIDGPYPATLEGAVRSGIAAAQALGR</sequence>
<dbReference type="SUPFAM" id="SSF51905">
    <property type="entry name" value="FAD/NAD(P)-binding domain"/>
    <property type="match status" value="1"/>
</dbReference>
<dbReference type="GO" id="GO:0016491">
    <property type="term" value="F:oxidoreductase activity"/>
    <property type="evidence" value="ECO:0007669"/>
    <property type="project" value="InterPro"/>
</dbReference>
<dbReference type="InterPro" id="IPR036188">
    <property type="entry name" value="FAD/NAD-bd_sf"/>
</dbReference>